<dbReference type="InterPro" id="IPR003660">
    <property type="entry name" value="HAMP_dom"/>
</dbReference>
<dbReference type="Pfam" id="PF00672">
    <property type="entry name" value="HAMP"/>
    <property type="match status" value="1"/>
</dbReference>
<dbReference type="InterPro" id="IPR004090">
    <property type="entry name" value="Chemotax_Me-accpt_rcpt"/>
</dbReference>
<dbReference type="SMART" id="SM00283">
    <property type="entry name" value="MA"/>
    <property type="match status" value="1"/>
</dbReference>
<evidence type="ECO:0000313" key="11">
    <source>
        <dbReference type="Proteomes" id="UP000182489"/>
    </source>
</evidence>
<dbReference type="Pfam" id="PF12729">
    <property type="entry name" value="4HB_MCP_1"/>
    <property type="match status" value="1"/>
</dbReference>
<evidence type="ECO:0000256" key="3">
    <source>
        <dbReference type="ARBA" id="ARBA00029447"/>
    </source>
</evidence>
<dbReference type="CDD" id="cd19411">
    <property type="entry name" value="MCP2201-like_sensor"/>
    <property type="match status" value="1"/>
</dbReference>
<keyword evidence="7" id="KW-1133">Transmembrane helix</keyword>
<keyword evidence="7" id="KW-0812">Transmembrane</keyword>
<dbReference type="GO" id="GO:0005886">
    <property type="term" value="C:plasma membrane"/>
    <property type="evidence" value="ECO:0007669"/>
    <property type="project" value="TreeGrafter"/>
</dbReference>
<dbReference type="SMART" id="SM00304">
    <property type="entry name" value="HAMP"/>
    <property type="match status" value="1"/>
</dbReference>
<dbReference type="CDD" id="cd11386">
    <property type="entry name" value="MCP_signal"/>
    <property type="match status" value="1"/>
</dbReference>
<dbReference type="Proteomes" id="UP000182489">
    <property type="component" value="Unassembled WGS sequence"/>
</dbReference>
<accession>A0AB38C322</accession>
<keyword evidence="4" id="KW-0807">Transducer</keyword>
<dbReference type="FunFam" id="1.10.287.950:FF:000001">
    <property type="entry name" value="Methyl-accepting chemotaxis sensory transducer"/>
    <property type="match status" value="1"/>
</dbReference>
<dbReference type="SUPFAM" id="SSF58104">
    <property type="entry name" value="Methyl-accepting chemotaxis protein (MCP) signaling domain"/>
    <property type="match status" value="1"/>
</dbReference>
<feature type="domain" description="Methyl-accepting transducer" evidence="8">
    <location>
        <begin position="267"/>
        <end position="496"/>
    </location>
</feature>
<feature type="coiled-coil region" evidence="5">
    <location>
        <begin position="467"/>
        <end position="505"/>
    </location>
</feature>
<evidence type="ECO:0000256" key="2">
    <source>
        <dbReference type="ARBA" id="ARBA00022481"/>
    </source>
</evidence>
<dbReference type="InterPro" id="IPR047347">
    <property type="entry name" value="YvaQ-like_sensor"/>
</dbReference>
<dbReference type="PROSITE" id="PS50885">
    <property type="entry name" value="HAMP"/>
    <property type="match status" value="1"/>
</dbReference>
<comment type="caution">
    <text evidence="10">The sequence shown here is derived from an EMBL/GenBank/DDBJ whole genome shotgun (WGS) entry which is preliminary data.</text>
</comment>
<organism evidence="10 11">
    <name type="scientific">Janthinobacterium lividum</name>
    <dbReference type="NCBI Taxonomy" id="29581"/>
    <lineage>
        <taxon>Bacteria</taxon>
        <taxon>Pseudomonadati</taxon>
        <taxon>Pseudomonadota</taxon>
        <taxon>Betaproteobacteria</taxon>
        <taxon>Burkholderiales</taxon>
        <taxon>Oxalobacteraceae</taxon>
        <taxon>Janthinobacterium</taxon>
    </lineage>
</organism>
<dbReference type="InterPro" id="IPR024478">
    <property type="entry name" value="HlyB_4HB_MCP"/>
</dbReference>
<dbReference type="GO" id="GO:0007165">
    <property type="term" value="P:signal transduction"/>
    <property type="evidence" value="ECO:0007669"/>
    <property type="project" value="UniProtKB-KW"/>
</dbReference>
<dbReference type="PANTHER" id="PTHR43531:SF14">
    <property type="entry name" value="METHYL-ACCEPTING CHEMOTAXIS PROTEIN I-RELATED"/>
    <property type="match status" value="1"/>
</dbReference>
<dbReference type="InterPro" id="IPR004089">
    <property type="entry name" value="MCPsignal_dom"/>
</dbReference>
<evidence type="ECO:0000256" key="7">
    <source>
        <dbReference type="SAM" id="Phobius"/>
    </source>
</evidence>
<dbReference type="RefSeq" id="WP_072452685.1">
    <property type="nucleotide sequence ID" value="NZ_FPKH01000001.1"/>
</dbReference>
<proteinExistence type="inferred from homology"/>
<dbReference type="GO" id="GO:0006935">
    <property type="term" value="P:chemotaxis"/>
    <property type="evidence" value="ECO:0007669"/>
    <property type="project" value="InterPro"/>
</dbReference>
<protein>
    <submittedName>
        <fullName evidence="10">Methyl-accepting chemotaxis protein</fullName>
    </submittedName>
</protein>
<evidence type="ECO:0000256" key="6">
    <source>
        <dbReference type="SAM" id="MobiDB-lite"/>
    </source>
</evidence>
<evidence type="ECO:0000313" key="10">
    <source>
        <dbReference type="EMBL" id="SFX12196.1"/>
    </source>
</evidence>
<comment type="similarity">
    <text evidence="3">Belongs to the methyl-accepting chemotaxis (MCP) protein family.</text>
</comment>
<evidence type="ECO:0000256" key="1">
    <source>
        <dbReference type="ARBA" id="ARBA00004370"/>
    </source>
</evidence>
<dbReference type="InterPro" id="IPR051310">
    <property type="entry name" value="MCP_chemotaxis"/>
</dbReference>
<feature type="transmembrane region" description="Helical" evidence="7">
    <location>
        <begin position="6"/>
        <end position="30"/>
    </location>
</feature>
<dbReference type="Gene3D" id="1.10.287.950">
    <property type="entry name" value="Methyl-accepting chemotaxis protein"/>
    <property type="match status" value="1"/>
</dbReference>
<sequence length="591" mass="62873">MKNLKIGVRLGGGFAAVLLLLTSLTVVGIVQMQSASKETDALVNVKVRNERLIGEWTKVIEVNAARTAAAWKVSDPEHQKQFEKEMAVSSARATEIQNDIGKSQLNAEEQALYQEVLSTRKAYTEVRKNVFKAKNAGDLELGKRLYEGDMGVKRDIYLASLKKLELLEAKLLDESAAQIRSRYESGRLLLISLGVVAILLGIACAYWITRSITRPITRAVEVAEAVSAGDLTSHIVVESRDETGQLMHALKNMNDKLVSIVGQVRAGTESISTASSEIAAGNLDLSSRTEEQASSLEETASSMEELTSTVKLNADNARSANQLAIDASQIASKGGVVVSEVVSTMGSINDSSRKIVDIISVIDAIAFQTNILALNAAVEAARAGEQGRGFAVVASEVRNLAQRSSAAAKEIKGLIDDSVQKVEAGSQLVDKAGRTMDEIVQSISHVTQIMNQITDASDEQRTGIEQVNQAIGQMDQVTQQNAALVEEAAAAAESMQEQAAKLADVVGLFKLDATQHYVSASASPSVTASAPAAMRPATRPVTRPTIQPARHRAPAPAMAAPAPGKAAQADAVRARAPKAPVASGADEWEEF</sequence>
<feature type="transmembrane region" description="Helical" evidence="7">
    <location>
        <begin position="188"/>
        <end position="208"/>
    </location>
</feature>
<gene>
    <name evidence="10" type="ORF">SAMN03097694_0812</name>
</gene>
<name>A0AB38C322_9BURK</name>
<feature type="compositionally biased region" description="Polar residues" evidence="6">
    <location>
        <begin position="292"/>
        <end position="304"/>
    </location>
</feature>
<dbReference type="CDD" id="cd06225">
    <property type="entry name" value="HAMP"/>
    <property type="match status" value="1"/>
</dbReference>
<keyword evidence="5" id="KW-0175">Coiled coil</keyword>
<evidence type="ECO:0000256" key="4">
    <source>
        <dbReference type="PROSITE-ProRule" id="PRU00284"/>
    </source>
</evidence>
<dbReference type="Gene3D" id="6.10.340.10">
    <property type="match status" value="1"/>
</dbReference>
<dbReference type="EMBL" id="FPKH01000001">
    <property type="protein sequence ID" value="SFX12196.1"/>
    <property type="molecule type" value="Genomic_DNA"/>
</dbReference>
<feature type="region of interest" description="Disordered" evidence="6">
    <location>
        <begin position="285"/>
        <end position="304"/>
    </location>
</feature>
<dbReference type="PROSITE" id="PS50111">
    <property type="entry name" value="CHEMOTAXIS_TRANSDUC_2"/>
    <property type="match status" value="1"/>
</dbReference>
<evidence type="ECO:0000259" key="8">
    <source>
        <dbReference type="PROSITE" id="PS50111"/>
    </source>
</evidence>
<dbReference type="PRINTS" id="PR00260">
    <property type="entry name" value="CHEMTRNSDUCR"/>
</dbReference>
<dbReference type="Pfam" id="PF00015">
    <property type="entry name" value="MCPsignal"/>
    <property type="match status" value="1"/>
</dbReference>
<dbReference type="AlphaFoldDB" id="A0AB38C322"/>
<dbReference type="GO" id="GO:0004888">
    <property type="term" value="F:transmembrane signaling receptor activity"/>
    <property type="evidence" value="ECO:0007669"/>
    <property type="project" value="InterPro"/>
</dbReference>
<keyword evidence="7" id="KW-0472">Membrane</keyword>
<feature type="domain" description="HAMP" evidence="9">
    <location>
        <begin position="210"/>
        <end position="262"/>
    </location>
</feature>
<evidence type="ECO:0000256" key="5">
    <source>
        <dbReference type="SAM" id="Coils"/>
    </source>
</evidence>
<reference evidence="10 11" key="1">
    <citation type="submission" date="2016-11" db="EMBL/GenBank/DDBJ databases">
        <authorList>
            <person name="Varghese N."/>
            <person name="Submissions S."/>
        </authorList>
    </citation>
    <scope>NUCLEOTIDE SEQUENCE [LARGE SCALE GENOMIC DNA]</scope>
    <source>
        <strain evidence="10 11">NFR18</strain>
    </source>
</reference>
<comment type="subcellular location">
    <subcellularLocation>
        <location evidence="1">Membrane</location>
    </subcellularLocation>
</comment>
<keyword evidence="2" id="KW-0488">Methylation</keyword>
<dbReference type="PANTHER" id="PTHR43531">
    <property type="entry name" value="PROTEIN ICFG"/>
    <property type="match status" value="1"/>
</dbReference>
<evidence type="ECO:0000259" key="9">
    <source>
        <dbReference type="PROSITE" id="PS50885"/>
    </source>
</evidence>